<feature type="transmembrane region" description="Helical" evidence="5">
    <location>
        <begin position="222"/>
        <end position="248"/>
    </location>
</feature>
<dbReference type="SUPFAM" id="SSF103473">
    <property type="entry name" value="MFS general substrate transporter"/>
    <property type="match status" value="1"/>
</dbReference>
<feature type="transmembrane region" description="Helical" evidence="5">
    <location>
        <begin position="76"/>
        <end position="96"/>
    </location>
</feature>
<evidence type="ECO:0000256" key="1">
    <source>
        <dbReference type="ARBA" id="ARBA00009617"/>
    </source>
</evidence>
<keyword evidence="9" id="KW-1185">Reference proteome</keyword>
<feature type="transmembrane region" description="Helical" evidence="5">
    <location>
        <begin position="43"/>
        <end position="64"/>
    </location>
</feature>
<evidence type="ECO:0000256" key="4">
    <source>
        <dbReference type="ARBA" id="ARBA00023136"/>
    </source>
</evidence>
<dbReference type="RefSeq" id="WP_099341943.1">
    <property type="nucleotide sequence ID" value="NZ_CP032098.1"/>
</dbReference>
<dbReference type="Gene3D" id="1.20.1250.20">
    <property type="entry name" value="MFS general substrate transporter like domains"/>
    <property type="match status" value="2"/>
</dbReference>
<dbReference type="PROSITE" id="PS50850">
    <property type="entry name" value="MFS"/>
    <property type="match status" value="1"/>
</dbReference>
<protein>
    <submittedName>
        <fullName evidence="8">MFS transporter</fullName>
    </submittedName>
    <submittedName>
        <fullName evidence="7">Major facilitator superfamily transporter</fullName>
    </submittedName>
</protein>
<dbReference type="GO" id="GO:0005886">
    <property type="term" value="C:plasma membrane"/>
    <property type="evidence" value="ECO:0007669"/>
    <property type="project" value="TreeGrafter"/>
</dbReference>
<reference evidence="8 9" key="1">
    <citation type="submission" date="2017-09" db="EMBL/GenBank/DDBJ databases">
        <title>Arcobacter canalis sp. nov., a new species isolated from a water canal contaminated with urban sewage.</title>
        <authorList>
            <person name="Perez-Cataluna A."/>
            <person name="Salas-Masso N."/>
            <person name="Figueras M.J."/>
        </authorList>
    </citation>
    <scope>NUCLEOTIDE SEQUENCE [LARGE SCALE GENOMIC DNA]</scope>
    <source>
        <strain evidence="8 9">F98-3</strain>
    </source>
</reference>
<accession>A0A2G1DJC3</accession>
<feature type="transmembrane region" description="Helical" evidence="5">
    <location>
        <begin position="348"/>
        <end position="376"/>
    </location>
</feature>
<reference evidence="7 10" key="2">
    <citation type="submission" date="2018-08" db="EMBL/GenBank/DDBJ databases">
        <title>Complete genome of the Arcobacter molluscorum type strain LMG 25693.</title>
        <authorList>
            <person name="Miller W.G."/>
            <person name="Yee E."/>
            <person name="Bono J.L."/>
        </authorList>
    </citation>
    <scope>NUCLEOTIDE SEQUENCE [LARGE SCALE GENOMIC DNA]</scope>
    <source>
        <strain evidence="7 10">CECT 7696</strain>
    </source>
</reference>
<dbReference type="PANTHER" id="PTHR11328">
    <property type="entry name" value="MAJOR FACILITATOR SUPERFAMILY DOMAIN-CONTAINING PROTEIN"/>
    <property type="match status" value="1"/>
</dbReference>
<dbReference type="InterPro" id="IPR039672">
    <property type="entry name" value="MFS_2"/>
</dbReference>
<dbReference type="EMBL" id="CP032098">
    <property type="protein sequence ID" value="AXX91613.1"/>
    <property type="molecule type" value="Genomic_DNA"/>
</dbReference>
<comment type="similarity">
    <text evidence="1">Belongs to the sodium:galactoside symporter (TC 2.A.2) family.</text>
</comment>
<evidence type="ECO:0000313" key="8">
    <source>
        <dbReference type="EMBL" id="PHO18592.1"/>
    </source>
</evidence>
<dbReference type="InterPro" id="IPR036259">
    <property type="entry name" value="MFS_trans_sf"/>
</dbReference>
<dbReference type="GO" id="GO:0008643">
    <property type="term" value="P:carbohydrate transport"/>
    <property type="evidence" value="ECO:0007669"/>
    <property type="project" value="InterPro"/>
</dbReference>
<dbReference type="AlphaFoldDB" id="A0A2G1DJC3"/>
<dbReference type="PANTHER" id="PTHR11328:SF24">
    <property type="entry name" value="MAJOR FACILITATOR SUPERFAMILY (MFS) PROFILE DOMAIN-CONTAINING PROTEIN"/>
    <property type="match status" value="1"/>
</dbReference>
<dbReference type="KEGG" id="amol:AMOL_0611"/>
<keyword evidence="4 5" id="KW-0472">Membrane</keyword>
<proteinExistence type="inferred from homology"/>
<evidence type="ECO:0000313" key="7">
    <source>
        <dbReference type="EMBL" id="AXX91613.1"/>
    </source>
</evidence>
<dbReference type="Proteomes" id="UP000262712">
    <property type="component" value="Chromosome"/>
</dbReference>
<evidence type="ECO:0000313" key="10">
    <source>
        <dbReference type="Proteomes" id="UP000262712"/>
    </source>
</evidence>
<dbReference type="Proteomes" id="UP000221222">
    <property type="component" value="Unassembled WGS sequence"/>
</dbReference>
<evidence type="ECO:0000256" key="3">
    <source>
        <dbReference type="ARBA" id="ARBA00022989"/>
    </source>
</evidence>
<feature type="transmembrane region" description="Helical" evidence="5">
    <location>
        <begin position="102"/>
        <end position="125"/>
    </location>
</feature>
<dbReference type="Pfam" id="PF13347">
    <property type="entry name" value="MFS_2"/>
    <property type="match status" value="1"/>
</dbReference>
<keyword evidence="3 5" id="KW-1133">Transmembrane helix</keyword>
<gene>
    <name evidence="7" type="ORF">AMOL_0611</name>
    <name evidence="8" type="ORF">CPU12_04750</name>
</gene>
<name>A0A2G1DJC3_9BACT</name>
<evidence type="ECO:0000259" key="6">
    <source>
        <dbReference type="PROSITE" id="PS50850"/>
    </source>
</evidence>
<feature type="transmembrane region" description="Helical" evidence="5">
    <location>
        <begin position="284"/>
        <end position="301"/>
    </location>
</feature>
<dbReference type="GO" id="GO:0015293">
    <property type="term" value="F:symporter activity"/>
    <property type="evidence" value="ECO:0007669"/>
    <property type="project" value="InterPro"/>
</dbReference>
<evidence type="ECO:0000313" key="9">
    <source>
        <dbReference type="Proteomes" id="UP000221222"/>
    </source>
</evidence>
<organism evidence="8 9">
    <name type="scientific">Malaciobacter molluscorum LMG 25693</name>
    <dbReference type="NCBI Taxonomy" id="870501"/>
    <lineage>
        <taxon>Bacteria</taxon>
        <taxon>Pseudomonadati</taxon>
        <taxon>Campylobacterota</taxon>
        <taxon>Epsilonproteobacteria</taxon>
        <taxon>Campylobacterales</taxon>
        <taxon>Arcobacteraceae</taxon>
        <taxon>Malaciobacter</taxon>
    </lineage>
</organism>
<evidence type="ECO:0000256" key="5">
    <source>
        <dbReference type="SAM" id="Phobius"/>
    </source>
</evidence>
<feature type="domain" description="Major facilitator superfamily (MFS) profile" evidence="6">
    <location>
        <begin position="218"/>
        <end position="418"/>
    </location>
</feature>
<feature type="transmembrane region" description="Helical" evidence="5">
    <location>
        <begin position="145"/>
        <end position="161"/>
    </location>
</feature>
<sequence length="418" mass="47569">MNKILSKFKLLSYSLFAIPLAILGLPLYIYLPTFYVKDVGIDIALVGMILFITRIIDVFTDPIIGRLSDKYFKRYVFIIIGSIIVLFSFYFLTHPIKNANALYLLLFSILIYTGWSFITITYFSLSAEISYDKNHTNLLASSREFFTIIAIVLALFLPYYLDISKNEHKSLLLMWDLVLYSLPILLLILIIGTKDTKKIDTNISIKQSFLFLKENSYKFKRLFFAFFINNMANAIPSTLFILFVTNVIGKKDSIGLLLLVYFLSGVLALPFWYYLSKRFGKKNSWIYSIILASTVFLYVPFLSQGDFIAFLIVCILSGFSLGADMFLPSSIQADIAQEFAKKDSQFTGVLFSFWAMLTKFALAAAVGVTFVILGLFGFDENPQSQTSLFVLSSLYSILPILLKIIAVINILKSKHLKY</sequence>
<feature type="transmembrane region" description="Helical" evidence="5">
    <location>
        <begin position="173"/>
        <end position="192"/>
    </location>
</feature>
<dbReference type="InterPro" id="IPR020846">
    <property type="entry name" value="MFS_dom"/>
</dbReference>
<feature type="transmembrane region" description="Helical" evidence="5">
    <location>
        <begin position="388"/>
        <end position="411"/>
    </location>
</feature>
<evidence type="ECO:0000256" key="2">
    <source>
        <dbReference type="ARBA" id="ARBA00022692"/>
    </source>
</evidence>
<feature type="transmembrane region" description="Helical" evidence="5">
    <location>
        <begin position="12"/>
        <end position="31"/>
    </location>
</feature>
<feature type="transmembrane region" description="Helical" evidence="5">
    <location>
        <begin position="254"/>
        <end position="275"/>
    </location>
</feature>
<keyword evidence="2 5" id="KW-0812">Transmembrane</keyword>
<feature type="transmembrane region" description="Helical" evidence="5">
    <location>
        <begin position="307"/>
        <end position="327"/>
    </location>
</feature>
<dbReference type="EMBL" id="NXFY01000005">
    <property type="protein sequence ID" value="PHO18592.1"/>
    <property type="molecule type" value="Genomic_DNA"/>
</dbReference>